<evidence type="ECO:0000313" key="2">
    <source>
        <dbReference type="Proteomes" id="UP000019335"/>
    </source>
</evidence>
<protein>
    <submittedName>
        <fullName evidence="1">Uncharacterized protein</fullName>
    </submittedName>
</protein>
<dbReference type="Proteomes" id="UP000019335">
    <property type="component" value="Chromosome 7"/>
</dbReference>
<gene>
    <name evidence="1" type="ORF">Naga_100185g5</name>
</gene>
<comment type="caution">
    <text evidence="1">The sequence shown here is derived from an EMBL/GenBank/DDBJ whole genome shotgun (WGS) entry which is preliminary data.</text>
</comment>
<dbReference type="EMBL" id="AZIL01000469">
    <property type="protein sequence ID" value="EWM27387.1"/>
    <property type="molecule type" value="Genomic_DNA"/>
</dbReference>
<accession>W7TMT6</accession>
<name>W7TMT6_9STRA</name>
<dbReference type="AlphaFoldDB" id="W7TMT6"/>
<reference evidence="1 2" key="1">
    <citation type="journal article" date="2014" name="Mol. Plant">
        <title>Chromosome Scale Genome Assembly and Transcriptome Profiling of Nannochloropsis gaditana in Nitrogen Depletion.</title>
        <authorList>
            <person name="Corteggiani Carpinelli E."/>
            <person name="Telatin A."/>
            <person name="Vitulo N."/>
            <person name="Forcato C."/>
            <person name="D'Angelo M."/>
            <person name="Schiavon R."/>
            <person name="Vezzi A."/>
            <person name="Giacometti G.M."/>
            <person name="Morosinotto T."/>
            <person name="Valle G."/>
        </authorList>
    </citation>
    <scope>NUCLEOTIDE SEQUENCE [LARGE SCALE GENOMIC DNA]</scope>
    <source>
        <strain evidence="1 2">B-31</strain>
    </source>
</reference>
<evidence type="ECO:0000313" key="1">
    <source>
        <dbReference type="EMBL" id="EWM27387.1"/>
    </source>
</evidence>
<sequence>MQILDALSSACGPRSQQEALVLACHAAFLLHGTPRLVPLSSTSRSAPLSFSLLDAFHEASAGYFPTQYFAVCKEGTKDSDNQDMDYISIKPIRCRGRSHDHGGSEGSDSRHLQTGPVLVLFGYRGKLHGSAVHRLELSVGEYIVQEPDFLRITEREASGRPLEKIGTGDKNYMNTSENICLITGEQGNSDGASAPKYACRFQALVSHIAVRFFSKLVPELYTVRSLPAFTEVIGRRGGRGNGCLTQMCSSSTPSLLVDELLPFLDCQSMLHLAATAWQFHRPLTLTQQAWIILLERDFPLADSSSFLRPATSRSSEAGPHLSAKSARDAYRRQFQARFPPKMLRHEGLQEHWVGHRWYLPPFPGEFHTAPIFSPVRYFSEDFEEVRRGRREALRYPFEESPLTWLERRPERREEGLFEGNFCWR</sequence>
<proteinExistence type="predicted"/>
<organism evidence="1 2">
    <name type="scientific">Nannochloropsis gaditana</name>
    <dbReference type="NCBI Taxonomy" id="72520"/>
    <lineage>
        <taxon>Eukaryota</taxon>
        <taxon>Sar</taxon>
        <taxon>Stramenopiles</taxon>
        <taxon>Ochrophyta</taxon>
        <taxon>Eustigmatophyceae</taxon>
        <taxon>Eustigmatales</taxon>
        <taxon>Monodopsidaceae</taxon>
        <taxon>Nannochloropsis</taxon>
    </lineage>
</organism>
<keyword evidence="2" id="KW-1185">Reference proteome</keyword>